<dbReference type="GO" id="GO:0046872">
    <property type="term" value="F:metal ion binding"/>
    <property type="evidence" value="ECO:0007669"/>
    <property type="project" value="UniProtKB-UniRule"/>
</dbReference>
<evidence type="ECO:0000256" key="2">
    <source>
        <dbReference type="ARBA" id="ARBA00022670"/>
    </source>
</evidence>
<dbReference type="EC" id="3.4.24.70" evidence="8"/>
<dbReference type="Pfam" id="PF01432">
    <property type="entry name" value="Peptidase_M3"/>
    <property type="match status" value="1"/>
</dbReference>
<dbReference type="InterPro" id="IPR045666">
    <property type="entry name" value="OpdA_N"/>
</dbReference>
<name>A0A2K9LKU4_9GAMM</name>
<dbReference type="InterPro" id="IPR024079">
    <property type="entry name" value="MetalloPept_cat_dom_sf"/>
</dbReference>
<dbReference type="InterPro" id="IPR045090">
    <property type="entry name" value="Pept_M3A_M3B"/>
</dbReference>
<feature type="domain" description="Peptidase M3A/M3B catalytic" evidence="10">
    <location>
        <begin position="223"/>
        <end position="675"/>
    </location>
</feature>
<evidence type="ECO:0000256" key="4">
    <source>
        <dbReference type="ARBA" id="ARBA00022801"/>
    </source>
</evidence>
<evidence type="ECO:0000256" key="6">
    <source>
        <dbReference type="ARBA" id="ARBA00023049"/>
    </source>
</evidence>
<dbReference type="AlphaFoldDB" id="A0A2K9LKU4"/>
<protein>
    <recommendedName>
        <fullName evidence="8">oligopeptidase A</fullName>
        <ecNumber evidence="8">3.4.24.70</ecNumber>
    </recommendedName>
</protein>
<dbReference type="Pfam" id="PF19310">
    <property type="entry name" value="TOP_N"/>
    <property type="match status" value="1"/>
</dbReference>
<keyword evidence="3 9" id="KW-0479">Metal-binding</keyword>
<dbReference type="InterPro" id="IPR034005">
    <property type="entry name" value="M3A_DCP"/>
</dbReference>
<dbReference type="GO" id="GO:0004222">
    <property type="term" value="F:metalloendopeptidase activity"/>
    <property type="evidence" value="ECO:0007669"/>
    <property type="project" value="UniProtKB-EC"/>
</dbReference>
<comment type="cofactor">
    <cofactor evidence="9">
        <name>Zn(2+)</name>
        <dbReference type="ChEBI" id="CHEBI:29105"/>
    </cofactor>
    <text evidence="9">Binds 1 zinc ion.</text>
</comment>
<sequence>MNSMLEPNELPLFNDIQTADIKPAISQIIEENYRLIEEIVSHVQQHDITLDNFLLPFEELNDTLSKVWSPVGHLNSVMNNEELRNAYNACLPLLSEYGTKLGQHQGLYQAYKALKESPEYSGFTVAQKKVIDNALRDFHLSGIDLPKDKQQRYGEISKRLSELTSKFSENVLDCTNAFSQHVTDVEQLSGLPETQLHAAELAAKAKEQDGYLLTLDIPVYIAVMTYCDNRDLRKTFYQAYNTKASDQGPFAGQWDNNPLMQEILALRHELAQLLGFNNYAERSIATKMTETTDQVLDFLYDLAEKSLPVAKQEFEELKQFAADEVGLKDLQAWDVSYVSEKLKQQRYAISQEELRPWFPLEKVMSGLFSVATRLFGVTFKRDDSVDLYHPDVRFYNVFKGEEAVAGFYLDLYARAHKRGGAWMDVCRSRRKTLAGGLQKPIAYLTCNFNGPVGDKPALLTHNEVTTLFHEFGHGLHHMLTLVEEDAVSGIAGVAWDAVELPSQFMENWCWEKEAIPLMSGHYESGEPLPDAMLEKMLAAKNFQSAMMMVRQLEFSIFDFRIHQEYQPGMDVHAVLEDVRKRVSVMSPPDFNRFECSFSHIFAGGYAAGYYSYKWAEVLSADAFSRFEEEGIFNEQAGRDFREHILEKGGSEEPMELFKRFRGREPKVDALLRHSGLAA</sequence>
<dbReference type="RefSeq" id="WP_101894358.1">
    <property type="nucleotide sequence ID" value="NZ_CP022684.1"/>
</dbReference>
<keyword evidence="6 9" id="KW-0482">Metalloprotease</keyword>
<dbReference type="GO" id="GO:0006508">
    <property type="term" value="P:proteolysis"/>
    <property type="evidence" value="ECO:0007669"/>
    <property type="project" value="UniProtKB-KW"/>
</dbReference>
<dbReference type="CDD" id="cd06456">
    <property type="entry name" value="M3A_DCP"/>
    <property type="match status" value="1"/>
</dbReference>
<dbReference type="Gene3D" id="1.10.1370.10">
    <property type="entry name" value="Neurolysin, domain 3"/>
    <property type="match status" value="1"/>
</dbReference>
<dbReference type="PANTHER" id="PTHR11804">
    <property type="entry name" value="PROTEASE M3 THIMET OLIGOPEPTIDASE-RELATED"/>
    <property type="match status" value="1"/>
</dbReference>
<dbReference type="SUPFAM" id="SSF55486">
    <property type="entry name" value="Metalloproteases ('zincins'), catalytic domain"/>
    <property type="match status" value="1"/>
</dbReference>
<dbReference type="Gene3D" id="3.40.390.10">
    <property type="entry name" value="Collagenase (Catalytic Domain)"/>
    <property type="match status" value="1"/>
</dbReference>
<evidence type="ECO:0000256" key="3">
    <source>
        <dbReference type="ARBA" id="ARBA00022723"/>
    </source>
</evidence>
<evidence type="ECO:0000256" key="8">
    <source>
        <dbReference type="ARBA" id="ARBA00026100"/>
    </source>
</evidence>
<evidence type="ECO:0000256" key="9">
    <source>
        <dbReference type="RuleBase" id="RU003435"/>
    </source>
</evidence>
<dbReference type="PANTHER" id="PTHR11804:SF84">
    <property type="entry name" value="SACCHAROLYSIN"/>
    <property type="match status" value="1"/>
</dbReference>
<keyword evidence="2 9" id="KW-0645">Protease</keyword>
<evidence type="ECO:0000256" key="5">
    <source>
        <dbReference type="ARBA" id="ARBA00022833"/>
    </source>
</evidence>
<dbReference type="OrthoDB" id="9773538at2"/>
<evidence type="ECO:0000259" key="10">
    <source>
        <dbReference type="Pfam" id="PF01432"/>
    </source>
</evidence>
<keyword evidence="5 9" id="KW-0862">Zinc</keyword>
<dbReference type="InterPro" id="IPR024080">
    <property type="entry name" value="Neurolysin/TOP_N"/>
</dbReference>
<dbReference type="InterPro" id="IPR001567">
    <property type="entry name" value="Pept_M3A_M3B_dom"/>
</dbReference>
<dbReference type="Gene3D" id="1.20.1050.40">
    <property type="entry name" value="Endopeptidase. Chain P, domain 1"/>
    <property type="match status" value="1"/>
</dbReference>
<comment type="similarity">
    <text evidence="1 9">Belongs to the peptidase M3 family.</text>
</comment>
<dbReference type="InterPro" id="IPR024077">
    <property type="entry name" value="Neurolysin/TOP_dom2"/>
</dbReference>
<dbReference type="KEGG" id="kak:Kalk_11330"/>
<reference evidence="13" key="1">
    <citation type="submission" date="2017-08" db="EMBL/GenBank/DDBJ databases">
        <title>Direct submision.</title>
        <authorList>
            <person name="Kim S.-J."/>
            <person name="Rhee S.-K."/>
        </authorList>
    </citation>
    <scope>NUCLEOTIDE SEQUENCE [LARGE SCALE GENOMIC DNA]</scope>
    <source>
        <strain evidence="13">GI5</strain>
    </source>
</reference>
<gene>
    <name evidence="12" type="ORF">Kalk_11330</name>
</gene>
<feature type="domain" description="Oligopeptidase A N-terminal" evidence="11">
    <location>
        <begin position="35"/>
        <end position="149"/>
    </location>
</feature>
<keyword evidence="4 9" id="KW-0378">Hydrolase</keyword>
<dbReference type="Proteomes" id="UP000235116">
    <property type="component" value="Chromosome"/>
</dbReference>
<evidence type="ECO:0000256" key="7">
    <source>
        <dbReference type="ARBA" id="ARBA00024603"/>
    </source>
</evidence>
<evidence type="ECO:0000313" key="13">
    <source>
        <dbReference type="Proteomes" id="UP000235116"/>
    </source>
</evidence>
<keyword evidence="13" id="KW-1185">Reference proteome</keyword>
<organism evidence="12 13">
    <name type="scientific">Ketobacter alkanivorans</name>
    <dbReference type="NCBI Taxonomy" id="1917421"/>
    <lineage>
        <taxon>Bacteria</taxon>
        <taxon>Pseudomonadati</taxon>
        <taxon>Pseudomonadota</taxon>
        <taxon>Gammaproteobacteria</taxon>
        <taxon>Pseudomonadales</taxon>
        <taxon>Ketobacteraceae</taxon>
        <taxon>Ketobacter</taxon>
    </lineage>
</organism>
<dbReference type="NCBIfam" id="NF008159">
    <property type="entry name" value="PRK10911.1"/>
    <property type="match status" value="1"/>
</dbReference>
<dbReference type="FunFam" id="3.40.390.10:FF:000009">
    <property type="entry name" value="Oligopeptidase A"/>
    <property type="match status" value="1"/>
</dbReference>
<proteinExistence type="inferred from homology"/>
<evidence type="ECO:0000259" key="11">
    <source>
        <dbReference type="Pfam" id="PF19310"/>
    </source>
</evidence>
<evidence type="ECO:0000313" key="12">
    <source>
        <dbReference type="EMBL" id="AUM12979.1"/>
    </source>
</evidence>
<accession>A0A2K9LKU4</accession>
<dbReference type="GO" id="GO:0005829">
    <property type="term" value="C:cytosol"/>
    <property type="evidence" value="ECO:0007669"/>
    <property type="project" value="UniProtKB-ARBA"/>
</dbReference>
<evidence type="ECO:0000256" key="1">
    <source>
        <dbReference type="ARBA" id="ARBA00006040"/>
    </source>
</evidence>
<comment type="catalytic activity">
    <reaction evidence="7">
        <text>Hydrolysis of oligopeptides, with broad specificity. Gly or Ala commonly occur as P1 or P1' residues, but more distant residues are also important, as is shown by the fact that Z-Gly-Pro-Gly-|-Gly-Pro-Ala is cleaved, but not Z-(Gly)(5).</text>
        <dbReference type="EC" id="3.4.24.70"/>
    </reaction>
</comment>
<dbReference type="GO" id="GO:0006518">
    <property type="term" value="P:peptide metabolic process"/>
    <property type="evidence" value="ECO:0007669"/>
    <property type="project" value="TreeGrafter"/>
</dbReference>
<dbReference type="EMBL" id="CP022684">
    <property type="protein sequence ID" value="AUM12979.1"/>
    <property type="molecule type" value="Genomic_DNA"/>
</dbReference>